<keyword evidence="11" id="KW-1015">Disulfide bond</keyword>
<evidence type="ECO:0000256" key="1">
    <source>
        <dbReference type="ARBA" id="ARBA00004410"/>
    </source>
</evidence>
<dbReference type="InterPro" id="IPR057328">
    <property type="entry name" value="RNaseT2L_C"/>
</dbReference>
<dbReference type="GO" id="GO:0005775">
    <property type="term" value="C:vacuolar lumen"/>
    <property type="evidence" value="ECO:0007669"/>
    <property type="project" value="UniProtKB-SubCell"/>
</dbReference>
<organism evidence="21 22">
    <name type="scientific">Babjeviella inositovora NRRL Y-12698</name>
    <dbReference type="NCBI Taxonomy" id="984486"/>
    <lineage>
        <taxon>Eukaryota</taxon>
        <taxon>Fungi</taxon>
        <taxon>Dikarya</taxon>
        <taxon>Ascomycota</taxon>
        <taxon>Saccharomycotina</taxon>
        <taxon>Pichiomycetes</taxon>
        <taxon>Serinales incertae sedis</taxon>
        <taxon>Babjeviella</taxon>
    </lineage>
</organism>
<dbReference type="SUPFAM" id="SSF55895">
    <property type="entry name" value="Ribonuclease Rh-like"/>
    <property type="match status" value="1"/>
</dbReference>
<dbReference type="GeneID" id="30148920"/>
<keyword evidence="22" id="KW-1185">Reference proteome</keyword>
<evidence type="ECO:0000313" key="22">
    <source>
        <dbReference type="Proteomes" id="UP000094336"/>
    </source>
</evidence>
<feature type="region of interest" description="Disordered" evidence="18">
    <location>
        <begin position="257"/>
        <end position="277"/>
    </location>
</feature>
<dbReference type="GO" id="GO:0033897">
    <property type="term" value="F:ribonuclease T2 activity"/>
    <property type="evidence" value="ECO:0007669"/>
    <property type="project" value="UniProtKB-EC"/>
</dbReference>
<dbReference type="PROSITE" id="PS00530">
    <property type="entry name" value="RNASE_T2_1"/>
    <property type="match status" value="1"/>
</dbReference>
<evidence type="ECO:0000313" key="21">
    <source>
        <dbReference type="EMBL" id="ODQ82308.1"/>
    </source>
</evidence>
<comment type="function">
    <text evidence="14">Rnase which modulates cell survival under stress conditions. Released from the vacuole to the cytoplasm during stress to promote tRNA and rRNA cleavage and to activate separately a downstream pathway that promotes cell death. Involved in cell size, vacuolar morphology and growth at high temperatures and high salt concentration.</text>
</comment>
<dbReference type="Proteomes" id="UP000094336">
    <property type="component" value="Unassembled WGS sequence"/>
</dbReference>
<evidence type="ECO:0000256" key="10">
    <source>
        <dbReference type="ARBA" id="ARBA00022801"/>
    </source>
</evidence>
<dbReference type="GO" id="GO:0006401">
    <property type="term" value="P:RNA catabolic process"/>
    <property type="evidence" value="ECO:0007669"/>
    <property type="project" value="UniProtKB-ARBA"/>
</dbReference>
<comment type="subcellular location">
    <subcellularLocation>
        <location evidence="2">Cytoplasm</location>
    </subcellularLocation>
    <subcellularLocation>
        <location evidence="1">Vacuole lumen</location>
    </subcellularLocation>
</comment>
<dbReference type="GO" id="GO:0003723">
    <property type="term" value="F:RNA binding"/>
    <property type="evidence" value="ECO:0007669"/>
    <property type="project" value="InterPro"/>
</dbReference>
<evidence type="ECO:0000256" key="8">
    <source>
        <dbReference type="ARBA" id="ARBA00022729"/>
    </source>
</evidence>
<evidence type="ECO:0000256" key="11">
    <source>
        <dbReference type="ARBA" id="ARBA00023157"/>
    </source>
</evidence>
<reference evidence="22" key="1">
    <citation type="submission" date="2016-05" db="EMBL/GenBank/DDBJ databases">
        <title>Comparative genomics of biotechnologically important yeasts.</title>
        <authorList>
            <consortium name="DOE Joint Genome Institute"/>
            <person name="Riley R."/>
            <person name="Haridas S."/>
            <person name="Wolfe K.H."/>
            <person name="Lopes M.R."/>
            <person name="Hittinger C.T."/>
            <person name="Goker M."/>
            <person name="Salamov A."/>
            <person name="Wisecaver J."/>
            <person name="Long T.M."/>
            <person name="Aerts A.L."/>
            <person name="Barry K."/>
            <person name="Choi C."/>
            <person name="Clum A."/>
            <person name="Coughlan A.Y."/>
            <person name="Deshpande S."/>
            <person name="Douglass A.P."/>
            <person name="Hanson S.J."/>
            <person name="Klenk H.-P."/>
            <person name="Labutti K."/>
            <person name="Lapidus A."/>
            <person name="Lindquist E."/>
            <person name="Lipzen A."/>
            <person name="Meier-Kolthoff J.P."/>
            <person name="Ohm R.A."/>
            <person name="Otillar R.P."/>
            <person name="Pangilinan J."/>
            <person name="Peng Y."/>
            <person name="Rokas A."/>
            <person name="Rosa C.A."/>
            <person name="Scheuner C."/>
            <person name="Sibirny A.A."/>
            <person name="Slot J.C."/>
            <person name="Stielow J.B."/>
            <person name="Sun H."/>
            <person name="Kurtzman C.P."/>
            <person name="Blackwell M."/>
            <person name="Grigoriev I.V."/>
            <person name="Jeffries T.W."/>
        </authorList>
    </citation>
    <scope>NUCLEOTIDE SEQUENCE [LARGE SCALE GENOMIC DNA]</scope>
    <source>
        <strain evidence="22">NRRL Y-12698</strain>
    </source>
</reference>
<evidence type="ECO:0000256" key="2">
    <source>
        <dbReference type="ARBA" id="ARBA00004496"/>
    </source>
</evidence>
<sequence>MFNLVILLQSLASAGLRDAFSCPLSIPLSCSNSTPVADSCCFEYPNGAILQTQFWDYSPATGPDDLFTLHGLWPDTCSGGYNQYCNPSWEISGSDSVSSVLTSFGETDLLTTMQRVWKNLGGDDESLWLHEYNKHGTCMNTLSPSCYSSYTQYENAKDFFKIAVATYNKLPTYEWLKAAGITPSTTQTYTKLQIEAALTKNYGHSVYISCDSSNALNEVWYFYHVQGSIMNQNFVSIDSLNTSGCSASGIKFLPKTSSASTKTTGTTTTKTTTGATTTGTASSSTGFVTLTGNSGCLISNGKWYTTGTCATFTLEAAGSGYRLKTSKGYCSVDTSSGALSCASTITTTTATIFGYDTSSKAISLSGNTAWSAASTASGSAQVLVYAGNSYSVDFQLQFS</sequence>
<feature type="active site" evidence="16">
    <location>
        <position position="131"/>
    </location>
</feature>
<dbReference type="InterPro" id="IPR001568">
    <property type="entry name" value="RNase_T2-like"/>
</dbReference>
<gene>
    <name evidence="21" type="ORF">BABINDRAFT_178650</name>
</gene>
<dbReference type="EC" id="4.6.1.19" evidence="4"/>
<keyword evidence="8 19" id="KW-0732">Signal</keyword>
<dbReference type="AlphaFoldDB" id="A0A1E3QX87"/>
<dbReference type="Pfam" id="PF00445">
    <property type="entry name" value="Ribonuclease_T2"/>
    <property type="match status" value="1"/>
</dbReference>
<evidence type="ECO:0000256" key="17">
    <source>
        <dbReference type="RuleBase" id="RU004328"/>
    </source>
</evidence>
<evidence type="ECO:0000256" key="4">
    <source>
        <dbReference type="ARBA" id="ARBA00012571"/>
    </source>
</evidence>
<dbReference type="OrthoDB" id="435754at2759"/>
<evidence type="ECO:0000256" key="15">
    <source>
        <dbReference type="ARBA" id="ARBA00071169"/>
    </source>
</evidence>
<evidence type="ECO:0000256" key="7">
    <source>
        <dbReference type="ARBA" id="ARBA00022722"/>
    </source>
</evidence>
<dbReference type="RefSeq" id="XP_018987636.1">
    <property type="nucleotide sequence ID" value="XM_019131067.1"/>
</dbReference>
<protein>
    <recommendedName>
        <fullName evidence="15">Ribonuclease T2-like</fullName>
        <ecNumber evidence="4">4.6.1.19</ecNumber>
    </recommendedName>
</protein>
<keyword evidence="5" id="KW-0963">Cytoplasm</keyword>
<dbReference type="InterPro" id="IPR033697">
    <property type="entry name" value="Ribonuclease_T2_eukaryotic"/>
</dbReference>
<keyword evidence="10" id="KW-0378">Hydrolase</keyword>
<dbReference type="Gene3D" id="3.90.730.10">
    <property type="entry name" value="Ribonuclease T2-like"/>
    <property type="match status" value="1"/>
</dbReference>
<evidence type="ECO:0000259" key="20">
    <source>
        <dbReference type="Pfam" id="PF25488"/>
    </source>
</evidence>
<dbReference type="GO" id="GO:0016787">
    <property type="term" value="F:hydrolase activity"/>
    <property type="evidence" value="ECO:0007669"/>
    <property type="project" value="UniProtKB-KW"/>
</dbReference>
<evidence type="ECO:0000256" key="3">
    <source>
        <dbReference type="ARBA" id="ARBA00007469"/>
    </source>
</evidence>
<evidence type="ECO:0000256" key="9">
    <source>
        <dbReference type="ARBA" id="ARBA00022759"/>
    </source>
</evidence>
<dbReference type="Pfam" id="PF25488">
    <property type="entry name" value="RNaseT2L_C"/>
    <property type="match status" value="1"/>
</dbReference>
<dbReference type="GO" id="GO:0005576">
    <property type="term" value="C:extracellular region"/>
    <property type="evidence" value="ECO:0007669"/>
    <property type="project" value="TreeGrafter"/>
</dbReference>
<evidence type="ECO:0000256" key="14">
    <source>
        <dbReference type="ARBA" id="ARBA00025494"/>
    </source>
</evidence>
<keyword evidence="9" id="KW-0255">Endonuclease</keyword>
<feature type="chain" id="PRO_5009134450" description="Ribonuclease T2-like" evidence="19">
    <location>
        <begin position="20"/>
        <end position="399"/>
    </location>
</feature>
<dbReference type="CDD" id="cd01061">
    <property type="entry name" value="RNase_T2_euk"/>
    <property type="match status" value="1"/>
</dbReference>
<evidence type="ECO:0000256" key="19">
    <source>
        <dbReference type="SAM" id="SignalP"/>
    </source>
</evidence>
<dbReference type="PROSITE" id="PS00531">
    <property type="entry name" value="RNASE_T2_2"/>
    <property type="match status" value="1"/>
</dbReference>
<feature type="domain" description="RNase T2-like C-terminal" evidence="20">
    <location>
        <begin position="289"/>
        <end position="398"/>
    </location>
</feature>
<comment type="similarity">
    <text evidence="3 17">Belongs to the RNase T2 family.</text>
</comment>
<keyword evidence="7" id="KW-0540">Nuclease</keyword>
<feature type="signal peptide" evidence="19">
    <location>
        <begin position="1"/>
        <end position="19"/>
    </location>
</feature>
<dbReference type="PANTHER" id="PTHR11240">
    <property type="entry name" value="RIBONUCLEASE T2"/>
    <property type="match status" value="1"/>
</dbReference>
<evidence type="ECO:0000256" key="13">
    <source>
        <dbReference type="ARBA" id="ARBA00023239"/>
    </source>
</evidence>
<keyword evidence="12" id="KW-0325">Glycoprotein</keyword>
<evidence type="ECO:0000256" key="18">
    <source>
        <dbReference type="SAM" id="MobiDB-lite"/>
    </source>
</evidence>
<accession>A0A1E3QX87</accession>
<evidence type="ECO:0000256" key="5">
    <source>
        <dbReference type="ARBA" id="ARBA00022490"/>
    </source>
</evidence>
<keyword evidence="6" id="KW-0926">Vacuole</keyword>
<name>A0A1E3QX87_9ASCO</name>
<dbReference type="InterPro" id="IPR036430">
    <property type="entry name" value="RNase_T2-like_sf"/>
</dbReference>
<dbReference type="InterPro" id="IPR018188">
    <property type="entry name" value="RNase_T2_His_AS_1"/>
</dbReference>
<dbReference type="FunFam" id="3.90.730.10:FF:000004">
    <property type="entry name" value="Ribonuclease T2-like"/>
    <property type="match status" value="1"/>
</dbReference>
<dbReference type="InterPro" id="IPR033130">
    <property type="entry name" value="RNase_T2_His_AS_2"/>
</dbReference>
<evidence type="ECO:0000256" key="16">
    <source>
        <dbReference type="PIRSR" id="PIRSR633697-1"/>
    </source>
</evidence>
<evidence type="ECO:0000256" key="12">
    <source>
        <dbReference type="ARBA" id="ARBA00023180"/>
    </source>
</evidence>
<proteinExistence type="inferred from homology"/>
<keyword evidence="13" id="KW-0456">Lyase</keyword>
<feature type="active site" evidence="16">
    <location>
        <position position="135"/>
    </location>
</feature>
<dbReference type="PANTHER" id="PTHR11240:SF22">
    <property type="entry name" value="RIBONUCLEASE T2"/>
    <property type="match status" value="1"/>
</dbReference>
<feature type="active site" evidence="16">
    <location>
        <position position="70"/>
    </location>
</feature>
<evidence type="ECO:0000256" key="6">
    <source>
        <dbReference type="ARBA" id="ARBA00022554"/>
    </source>
</evidence>
<dbReference type="EMBL" id="KV454426">
    <property type="protein sequence ID" value="ODQ82308.1"/>
    <property type="molecule type" value="Genomic_DNA"/>
</dbReference>